<evidence type="ECO:0000313" key="1">
    <source>
        <dbReference type="EMBL" id="GLX70784.1"/>
    </source>
</evidence>
<comment type="caution">
    <text evidence="1">The sequence shown here is derived from an EMBL/GenBank/DDBJ whole genome shotgun (WGS) entry which is preliminary data.</text>
</comment>
<name>A0ABQ6GIR4_9BACL</name>
<sequence length="49" mass="5327">MSYKVDLYEGGSRNGTINEVAATTFYGGHLNVLDCDVYVRADVVALSEL</sequence>
<evidence type="ECO:0000313" key="2">
    <source>
        <dbReference type="Proteomes" id="UP001157114"/>
    </source>
</evidence>
<dbReference type="EMBL" id="BSSQ01000019">
    <property type="protein sequence ID" value="GLX70784.1"/>
    <property type="molecule type" value="Genomic_DNA"/>
</dbReference>
<reference evidence="1 2" key="1">
    <citation type="submission" date="2023-03" db="EMBL/GenBank/DDBJ databases">
        <title>Draft genome sequence of the bacteria which degrade cell wall of Tricholomamatutake.</title>
        <authorList>
            <person name="Konishi Y."/>
            <person name="Fukuta Y."/>
            <person name="Shirasaka N."/>
        </authorList>
    </citation>
    <scope>NUCLEOTIDE SEQUENCE [LARGE SCALE GENOMIC DNA]</scope>
    <source>
        <strain evidence="2">mu1</strain>
    </source>
</reference>
<keyword evidence="2" id="KW-1185">Reference proteome</keyword>
<organism evidence="1 2">
    <name type="scientific">Paenibacillus glycanilyticus</name>
    <dbReference type="NCBI Taxonomy" id="126569"/>
    <lineage>
        <taxon>Bacteria</taxon>
        <taxon>Bacillati</taxon>
        <taxon>Bacillota</taxon>
        <taxon>Bacilli</taxon>
        <taxon>Bacillales</taxon>
        <taxon>Paenibacillaceae</taxon>
        <taxon>Paenibacillus</taxon>
    </lineage>
</organism>
<dbReference type="Proteomes" id="UP001157114">
    <property type="component" value="Unassembled WGS sequence"/>
</dbReference>
<protein>
    <submittedName>
        <fullName evidence="1">Uncharacterized protein</fullName>
    </submittedName>
</protein>
<accession>A0ABQ6GIR4</accession>
<gene>
    <name evidence="1" type="ORF">MU1_51300</name>
</gene>
<proteinExistence type="predicted"/>